<evidence type="ECO:0000256" key="1">
    <source>
        <dbReference type="ARBA" id="ARBA00001946"/>
    </source>
</evidence>
<feature type="compositionally biased region" description="Basic and acidic residues" evidence="5">
    <location>
        <begin position="264"/>
        <end position="273"/>
    </location>
</feature>
<dbReference type="NCBIfam" id="TIGR03494">
    <property type="entry name" value="salicyl_syn"/>
    <property type="match status" value="1"/>
</dbReference>
<keyword evidence="4" id="KW-0456">Lyase</keyword>
<feature type="domain" description="Chorismate-utilising enzyme C-terminal" evidence="6">
    <location>
        <begin position="170"/>
        <end position="423"/>
    </location>
</feature>
<keyword evidence="2" id="KW-0479">Metal-binding</keyword>
<accession>A0A285GMH7</accession>
<dbReference type="Pfam" id="PF00425">
    <property type="entry name" value="Chorismate_bind"/>
    <property type="match status" value="1"/>
</dbReference>
<evidence type="ECO:0000256" key="2">
    <source>
        <dbReference type="ARBA" id="ARBA00022723"/>
    </source>
</evidence>
<dbReference type="GO" id="GO:0046872">
    <property type="term" value="F:metal ion binding"/>
    <property type="evidence" value="ECO:0007669"/>
    <property type="project" value="UniProtKB-KW"/>
</dbReference>
<keyword evidence="8" id="KW-1185">Reference proteome</keyword>
<dbReference type="Gene3D" id="3.60.120.10">
    <property type="entry name" value="Anthranilate synthase"/>
    <property type="match status" value="1"/>
</dbReference>
<dbReference type="GO" id="GO:0000162">
    <property type="term" value="P:L-tryptophan biosynthetic process"/>
    <property type="evidence" value="ECO:0007669"/>
    <property type="project" value="TreeGrafter"/>
</dbReference>
<evidence type="ECO:0000256" key="5">
    <source>
        <dbReference type="SAM" id="MobiDB-lite"/>
    </source>
</evidence>
<sequence length="438" mass="47444">MNDGYHELRIPGDFDPLGVAQAVLAAEPFTDFVLYERDGRWSLAGDPIGEVILRPGRLVRRWAGTETSAVWRDDPWAALREAFAGLPAPAWRAYGFLCFELALPEPFPDGDRTLAHLVVPRTEIEVSASAVIVRSLDEPVLGLVRELVAQSGPVRCRPPAAVELSTDGGADYRKRVARVVDDIRDGALRKAVLSRFVPIGFPVDFLATYLGGRLRNSPARSFLLRLGGWRAAGFSPETVATVTADGRLSTQPLAGTRAYGEGESADRDRRTQLEADPKEIYEHATSVKLACEEMATVCADGTVRVDEFMSVRPRGTVQHLASTVTGRLAPGRDGWDALAVLFPAVTVSGIPKAPAFERITALEDRPRDLYGGGVVVLGSDGSMDVAVVLRAVFEHDGEAWLRAGAGIVSASTPDREFEETCEKLRSVSLSVVRRDGAR</sequence>
<dbReference type="PANTHER" id="PTHR11236">
    <property type="entry name" value="AMINOBENZOATE/ANTHRANILATE SYNTHASE"/>
    <property type="match status" value="1"/>
</dbReference>
<comment type="cofactor">
    <cofactor evidence="1">
        <name>Mg(2+)</name>
        <dbReference type="ChEBI" id="CHEBI:18420"/>
    </cofactor>
</comment>
<evidence type="ECO:0000256" key="3">
    <source>
        <dbReference type="ARBA" id="ARBA00022842"/>
    </source>
</evidence>
<feature type="region of interest" description="Disordered" evidence="5">
    <location>
        <begin position="251"/>
        <end position="273"/>
    </location>
</feature>
<dbReference type="PANTHER" id="PTHR11236:SF48">
    <property type="entry name" value="ISOCHORISMATE SYNTHASE MENF"/>
    <property type="match status" value="1"/>
</dbReference>
<gene>
    <name evidence="7" type="ORF">SAMN05421748_102206</name>
</gene>
<evidence type="ECO:0000313" key="8">
    <source>
        <dbReference type="Proteomes" id="UP000219612"/>
    </source>
</evidence>
<protein>
    <submittedName>
        <fullName evidence="7">Anthranilate synthase component 1/salicylate synthetase/mycobactin phenyloxazoline synthetase</fullName>
    </submittedName>
</protein>
<dbReference type="InterPro" id="IPR019996">
    <property type="entry name" value="Salicylate_synthase"/>
</dbReference>
<dbReference type="InterPro" id="IPR005801">
    <property type="entry name" value="ADC_synthase"/>
</dbReference>
<evidence type="ECO:0000313" key="7">
    <source>
        <dbReference type="EMBL" id="SNY24513.1"/>
    </source>
</evidence>
<dbReference type="GO" id="GO:0016833">
    <property type="term" value="F:oxo-acid-lyase activity"/>
    <property type="evidence" value="ECO:0007669"/>
    <property type="project" value="InterPro"/>
</dbReference>
<dbReference type="SUPFAM" id="SSF56322">
    <property type="entry name" value="ADC synthase"/>
    <property type="match status" value="1"/>
</dbReference>
<dbReference type="AlphaFoldDB" id="A0A285GMH7"/>
<name>A0A285GMH7_9ACTN</name>
<evidence type="ECO:0000256" key="4">
    <source>
        <dbReference type="ARBA" id="ARBA00023239"/>
    </source>
</evidence>
<organism evidence="7 8">
    <name type="scientific">Paractinoplanes atraurantiacus</name>
    <dbReference type="NCBI Taxonomy" id="1036182"/>
    <lineage>
        <taxon>Bacteria</taxon>
        <taxon>Bacillati</taxon>
        <taxon>Actinomycetota</taxon>
        <taxon>Actinomycetes</taxon>
        <taxon>Micromonosporales</taxon>
        <taxon>Micromonosporaceae</taxon>
        <taxon>Paractinoplanes</taxon>
    </lineage>
</organism>
<dbReference type="InterPro" id="IPR015890">
    <property type="entry name" value="Chorismate_C"/>
</dbReference>
<evidence type="ECO:0000259" key="6">
    <source>
        <dbReference type="Pfam" id="PF00425"/>
    </source>
</evidence>
<dbReference type="EMBL" id="OBDY01000002">
    <property type="protein sequence ID" value="SNY24513.1"/>
    <property type="molecule type" value="Genomic_DNA"/>
</dbReference>
<proteinExistence type="predicted"/>
<dbReference type="GO" id="GO:0008909">
    <property type="term" value="F:isochorismate synthase activity"/>
    <property type="evidence" value="ECO:0007669"/>
    <property type="project" value="InterPro"/>
</dbReference>
<dbReference type="RefSeq" id="WP_218854181.1">
    <property type="nucleotide sequence ID" value="NZ_OBDY01000002.1"/>
</dbReference>
<dbReference type="InterPro" id="IPR019999">
    <property type="entry name" value="Anth_synth_I-like"/>
</dbReference>
<keyword evidence="3" id="KW-0460">Magnesium</keyword>
<dbReference type="Proteomes" id="UP000219612">
    <property type="component" value="Unassembled WGS sequence"/>
</dbReference>
<reference evidence="7 8" key="1">
    <citation type="submission" date="2017-09" db="EMBL/GenBank/DDBJ databases">
        <authorList>
            <person name="Ehlers B."/>
            <person name="Leendertz F.H."/>
        </authorList>
    </citation>
    <scope>NUCLEOTIDE SEQUENCE [LARGE SCALE GENOMIC DNA]</scope>
    <source>
        <strain evidence="7 8">CGMCC 4.6857</strain>
    </source>
</reference>